<dbReference type="Proteomes" id="UP000182987">
    <property type="component" value="Chromosome"/>
</dbReference>
<evidence type="ECO:0000313" key="6">
    <source>
        <dbReference type="Proteomes" id="UP000182987"/>
    </source>
</evidence>
<name>A0A1L3EY43_9GAMM</name>
<dbReference type="SUPFAM" id="SSF46689">
    <property type="entry name" value="Homeodomain-like"/>
    <property type="match status" value="2"/>
</dbReference>
<dbReference type="InterPro" id="IPR018060">
    <property type="entry name" value="HTH_AraC"/>
</dbReference>
<reference evidence="6" key="1">
    <citation type="submission" date="2016-09" db="EMBL/GenBank/DDBJ databases">
        <authorList>
            <person name="Lysoe E."/>
        </authorList>
    </citation>
    <scope>NUCLEOTIDE SEQUENCE [LARGE SCALE GENOMIC DNA]</scope>
    <source>
        <strain evidence="6">LJ96T</strain>
    </source>
</reference>
<dbReference type="PANTHER" id="PTHR46796:SF14">
    <property type="entry name" value="TRANSCRIPTIONAL REGULATORY PROTEIN"/>
    <property type="match status" value="1"/>
</dbReference>
<dbReference type="PROSITE" id="PS01124">
    <property type="entry name" value="HTH_ARAC_FAMILY_2"/>
    <property type="match status" value="1"/>
</dbReference>
<keyword evidence="2" id="KW-0238">DNA-binding</keyword>
<organism evidence="5 6">
    <name type="scientific">Luteibacter rhizovicinus DSM 16549</name>
    <dbReference type="NCBI Taxonomy" id="1440763"/>
    <lineage>
        <taxon>Bacteria</taxon>
        <taxon>Pseudomonadati</taxon>
        <taxon>Pseudomonadota</taxon>
        <taxon>Gammaproteobacteria</taxon>
        <taxon>Lysobacterales</taxon>
        <taxon>Rhodanobacteraceae</taxon>
        <taxon>Luteibacter</taxon>
    </lineage>
</organism>
<feature type="domain" description="HTH araC/xylS-type" evidence="4">
    <location>
        <begin position="149"/>
        <end position="247"/>
    </location>
</feature>
<keyword evidence="3" id="KW-0804">Transcription</keyword>
<dbReference type="GO" id="GO:0003700">
    <property type="term" value="F:DNA-binding transcription factor activity"/>
    <property type="evidence" value="ECO:0007669"/>
    <property type="project" value="InterPro"/>
</dbReference>
<dbReference type="GO" id="GO:0043565">
    <property type="term" value="F:sequence-specific DNA binding"/>
    <property type="evidence" value="ECO:0007669"/>
    <property type="project" value="InterPro"/>
</dbReference>
<dbReference type="Pfam" id="PF12833">
    <property type="entry name" value="HTH_18"/>
    <property type="match status" value="1"/>
</dbReference>
<dbReference type="OrthoDB" id="5996070at2"/>
<evidence type="ECO:0000256" key="3">
    <source>
        <dbReference type="ARBA" id="ARBA00023163"/>
    </source>
</evidence>
<sequence length="279" mass="30086">MSVTLPNIVAVGYRVDRVSVKAVHVTGDALSRVADFLDRRQGIIEVRFKLLDGDSAVPFFLAYAERQGLRPDLGYVVRPDTEAADGTGLAPPNPIVSKLCSVLSRLSALSDFPSALFAEVALALRAAHGTAHAPLVGVRERGLATLKSEMATRFITENLVSEFDPKALADACGMTPRELSRAFRVTHGLSPLNWRRWQRIERAKGLLADTSWPLGDIAAACGFSGLVQFVRTFTSFEGISPLAWRRTVPVSAPADRPRAVPLRSAPCLPAAVARGCCPE</sequence>
<dbReference type="PANTHER" id="PTHR46796">
    <property type="entry name" value="HTH-TYPE TRANSCRIPTIONAL ACTIVATOR RHAS-RELATED"/>
    <property type="match status" value="1"/>
</dbReference>
<evidence type="ECO:0000259" key="4">
    <source>
        <dbReference type="PROSITE" id="PS01124"/>
    </source>
</evidence>
<evidence type="ECO:0000256" key="1">
    <source>
        <dbReference type="ARBA" id="ARBA00023015"/>
    </source>
</evidence>
<dbReference type="STRING" id="1440763.BJI69_19870"/>
<proteinExistence type="predicted"/>
<dbReference type="AlphaFoldDB" id="A0A1L3EY43"/>
<dbReference type="EMBL" id="CP017480">
    <property type="protein sequence ID" value="APG05937.1"/>
    <property type="molecule type" value="Genomic_DNA"/>
</dbReference>
<dbReference type="InterPro" id="IPR009057">
    <property type="entry name" value="Homeodomain-like_sf"/>
</dbReference>
<dbReference type="KEGG" id="lrz:BJI69_19870"/>
<keyword evidence="6" id="KW-1185">Reference proteome</keyword>
<evidence type="ECO:0000256" key="2">
    <source>
        <dbReference type="ARBA" id="ARBA00023125"/>
    </source>
</evidence>
<dbReference type="InterPro" id="IPR018062">
    <property type="entry name" value="HTH_AraC-typ_CS"/>
</dbReference>
<dbReference type="PROSITE" id="PS00041">
    <property type="entry name" value="HTH_ARAC_FAMILY_1"/>
    <property type="match status" value="1"/>
</dbReference>
<evidence type="ECO:0000313" key="5">
    <source>
        <dbReference type="EMBL" id="APG05937.1"/>
    </source>
</evidence>
<dbReference type="SMART" id="SM00342">
    <property type="entry name" value="HTH_ARAC"/>
    <property type="match status" value="1"/>
</dbReference>
<accession>A0A1L3EY43</accession>
<dbReference type="InterPro" id="IPR050204">
    <property type="entry name" value="AraC_XylS_family_regulators"/>
</dbReference>
<gene>
    <name evidence="5" type="ORF">BJI69_19870</name>
</gene>
<dbReference type="RefSeq" id="WP_052767140.1">
    <property type="nucleotide sequence ID" value="NZ_CP017480.1"/>
</dbReference>
<keyword evidence="1" id="KW-0805">Transcription regulation</keyword>
<dbReference type="Gene3D" id="1.10.10.60">
    <property type="entry name" value="Homeodomain-like"/>
    <property type="match status" value="2"/>
</dbReference>
<protein>
    <recommendedName>
        <fullName evidence="4">HTH araC/xylS-type domain-containing protein</fullName>
    </recommendedName>
</protein>